<dbReference type="PROSITE" id="PS00445">
    <property type="entry name" value="FGGY_KINASES_2"/>
    <property type="match status" value="1"/>
</dbReference>
<dbReference type="PANTHER" id="PTHR10196">
    <property type="entry name" value="SUGAR KINASE"/>
    <property type="match status" value="1"/>
</dbReference>
<dbReference type="GO" id="GO:0005524">
    <property type="term" value="F:ATP binding"/>
    <property type="evidence" value="ECO:0007669"/>
    <property type="project" value="UniProtKB-KW"/>
</dbReference>
<dbReference type="PIRSF" id="PIRSF000538">
    <property type="entry name" value="GlpK"/>
    <property type="match status" value="1"/>
</dbReference>
<comment type="pathway">
    <text evidence="1">Polyol metabolism; glycerol degradation via glycerol kinase pathway; sn-glycerol 3-phosphate from glycerol: step 1/1.</text>
</comment>
<dbReference type="GO" id="GO:0019563">
    <property type="term" value="P:glycerol catabolic process"/>
    <property type="evidence" value="ECO:0007669"/>
    <property type="project" value="TreeGrafter"/>
</dbReference>
<protein>
    <recommendedName>
        <fullName evidence="3">glycerol kinase</fullName>
        <ecNumber evidence="3">2.7.1.30</ecNumber>
    </recommendedName>
    <alternativeName>
        <fullName evidence="9">ATP:glycerol 3-phosphotransferase</fullName>
    </alternativeName>
</protein>
<dbReference type="Pfam" id="PF00370">
    <property type="entry name" value="FGGY_N"/>
    <property type="match status" value="1"/>
</dbReference>
<sequence length="492" mass="53158">MAEDYILAFDQGTTSARAIEFDRWGAPGMVAQYDLPQHYPDDGWVEHDPADIWRLTVKAGQDIIAARGRPAAIGITNQRETVILWDRTTGEPLHRAIVWQDRRTAATTADLRRDGAEAMVTSKTGLLLDPYFSATKIAWILDHIPGARDKAAAGQVLAGTVDSFLIWHLTGGTAHVTDATNAARTLLFDVDRQTWDEELCALFRVPMACLPNVQDCAACFGTTAAGIFGDPILIGGVAGDQHAAMVGQAAFAVGEVKSTYGTGCFALINTGTRRQESSHRLLSTIAYRLDGQPTYALEGSIFVAGAAIQWLRDNLHFFEDAKETARLAAASTEEGRVVFVPAFTGLGAPYWDPHARGAIFGLTRDTQPADITRAALEAVAFQTADLLRAMRADAGDITRIKVDGGMVANDWLCQRLADILDLEIDRPIVTETTAQGAAVLAGLTVGWYSSLDEAADARRTEAVFGPKMRAEDRTAASARWQDAVSRVLSGPR</sequence>
<evidence type="ECO:0000256" key="9">
    <source>
        <dbReference type="ARBA" id="ARBA00043149"/>
    </source>
</evidence>
<gene>
    <name evidence="14" type="ordered locus">PB2503_11834</name>
</gene>
<dbReference type="GO" id="GO:0006072">
    <property type="term" value="P:glycerol-3-phosphate metabolic process"/>
    <property type="evidence" value="ECO:0007669"/>
    <property type="project" value="InterPro"/>
</dbReference>
<keyword evidence="8" id="KW-0067">ATP-binding</keyword>
<dbReference type="FunFam" id="3.30.420.40:FF:000008">
    <property type="entry name" value="Glycerol kinase"/>
    <property type="match status" value="1"/>
</dbReference>
<dbReference type="SUPFAM" id="SSF53067">
    <property type="entry name" value="Actin-like ATPase domain"/>
    <property type="match status" value="2"/>
</dbReference>
<dbReference type="KEGG" id="pbr:PB2503_11834"/>
<dbReference type="PANTHER" id="PTHR10196:SF78">
    <property type="entry name" value="GLYCEROL KINASE"/>
    <property type="match status" value="1"/>
</dbReference>
<feature type="domain" description="Carbohydrate kinase FGGY C-terminal" evidence="13">
    <location>
        <begin position="258"/>
        <end position="443"/>
    </location>
</feature>
<evidence type="ECO:0000256" key="11">
    <source>
        <dbReference type="RuleBase" id="RU003733"/>
    </source>
</evidence>
<evidence type="ECO:0000256" key="3">
    <source>
        <dbReference type="ARBA" id="ARBA00012099"/>
    </source>
</evidence>
<dbReference type="Gene3D" id="3.30.420.40">
    <property type="match status" value="2"/>
</dbReference>
<dbReference type="InterPro" id="IPR005999">
    <property type="entry name" value="Glycerol_kin"/>
</dbReference>
<dbReference type="OrthoDB" id="9805576at2"/>
<keyword evidence="6 11" id="KW-0418">Kinase</keyword>
<dbReference type="InterPro" id="IPR018484">
    <property type="entry name" value="FGGY_N"/>
</dbReference>
<dbReference type="HOGENOM" id="CLU_009281_2_3_5"/>
<dbReference type="InterPro" id="IPR018483">
    <property type="entry name" value="Carb_kinase_FGGY_CS"/>
</dbReference>
<evidence type="ECO:0000313" key="14">
    <source>
        <dbReference type="EMBL" id="ADM10411.1"/>
    </source>
</evidence>
<dbReference type="InterPro" id="IPR000577">
    <property type="entry name" value="Carb_kinase_FGGY"/>
</dbReference>
<reference evidence="15" key="1">
    <citation type="submission" date="2010-08" db="EMBL/GenBank/DDBJ databases">
        <title>Genome sequence of Parvularcula bermudensis HTCC2503.</title>
        <authorList>
            <person name="Kang D.-M."/>
            <person name="Oh H.-M."/>
            <person name="Cho J.-C."/>
        </authorList>
    </citation>
    <scope>NUCLEOTIDE SEQUENCE [LARGE SCALE GENOMIC DNA]</scope>
    <source>
        <strain evidence="15">ATCC BAA-594 / HTCC2503 / KCTC 12087</strain>
    </source>
</reference>
<organism evidence="14 15">
    <name type="scientific">Parvularcula bermudensis (strain ATCC BAA-594 / HTCC2503 / KCTC 12087)</name>
    <dbReference type="NCBI Taxonomy" id="314260"/>
    <lineage>
        <taxon>Bacteria</taxon>
        <taxon>Pseudomonadati</taxon>
        <taxon>Pseudomonadota</taxon>
        <taxon>Alphaproteobacteria</taxon>
        <taxon>Parvularculales</taxon>
        <taxon>Parvularculaceae</taxon>
        <taxon>Parvularcula</taxon>
    </lineage>
</organism>
<accession>E0TDW2</accession>
<keyword evidence="4 11" id="KW-0808">Transferase</keyword>
<dbReference type="InterPro" id="IPR043129">
    <property type="entry name" value="ATPase_NBD"/>
</dbReference>
<evidence type="ECO:0000313" key="15">
    <source>
        <dbReference type="Proteomes" id="UP000001302"/>
    </source>
</evidence>
<dbReference type="Pfam" id="PF02782">
    <property type="entry name" value="FGGY_C"/>
    <property type="match status" value="1"/>
</dbReference>
<proteinExistence type="inferred from homology"/>
<dbReference type="FunFam" id="3.30.420.40:FF:000007">
    <property type="entry name" value="Glycerol kinase"/>
    <property type="match status" value="1"/>
</dbReference>
<dbReference type="PROSITE" id="PS00933">
    <property type="entry name" value="FGGY_KINASES_1"/>
    <property type="match status" value="1"/>
</dbReference>
<dbReference type="EMBL" id="CP002156">
    <property type="protein sequence ID" value="ADM10411.1"/>
    <property type="molecule type" value="Genomic_DNA"/>
</dbReference>
<name>E0TDW2_PARBH</name>
<evidence type="ECO:0000256" key="5">
    <source>
        <dbReference type="ARBA" id="ARBA00022741"/>
    </source>
</evidence>
<evidence type="ECO:0000256" key="2">
    <source>
        <dbReference type="ARBA" id="ARBA00009156"/>
    </source>
</evidence>
<comment type="catalytic activity">
    <reaction evidence="10">
        <text>glycerol + ATP = sn-glycerol 3-phosphate + ADP + H(+)</text>
        <dbReference type="Rhea" id="RHEA:21644"/>
        <dbReference type="ChEBI" id="CHEBI:15378"/>
        <dbReference type="ChEBI" id="CHEBI:17754"/>
        <dbReference type="ChEBI" id="CHEBI:30616"/>
        <dbReference type="ChEBI" id="CHEBI:57597"/>
        <dbReference type="ChEBI" id="CHEBI:456216"/>
        <dbReference type="EC" id="2.7.1.30"/>
    </reaction>
</comment>
<evidence type="ECO:0000259" key="12">
    <source>
        <dbReference type="Pfam" id="PF00370"/>
    </source>
</evidence>
<dbReference type="GO" id="GO:0004370">
    <property type="term" value="F:glycerol kinase activity"/>
    <property type="evidence" value="ECO:0007669"/>
    <property type="project" value="UniProtKB-EC"/>
</dbReference>
<keyword evidence="15" id="KW-1185">Reference proteome</keyword>
<keyword evidence="7" id="KW-0319">Glycerol metabolism</keyword>
<dbReference type="Proteomes" id="UP000001302">
    <property type="component" value="Chromosome"/>
</dbReference>
<evidence type="ECO:0000259" key="13">
    <source>
        <dbReference type="Pfam" id="PF02782"/>
    </source>
</evidence>
<dbReference type="AlphaFoldDB" id="E0TDW2"/>
<dbReference type="NCBIfam" id="NF000756">
    <property type="entry name" value="PRK00047.1"/>
    <property type="match status" value="1"/>
</dbReference>
<dbReference type="InterPro" id="IPR018485">
    <property type="entry name" value="FGGY_C"/>
</dbReference>
<evidence type="ECO:0000256" key="4">
    <source>
        <dbReference type="ARBA" id="ARBA00022679"/>
    </source>
</evidence>
<dbReference type="RefSeq" id="WP_013301385.1">
    <property type="nucleotide sequence ID" value="NC_014414.1"/>
</dbReference>
<dbReference type="CDD" id="cd07786">
    <property type="entry name" value="FGGY_EcGK_like"/>
    <property type="match status" value="1"/>
</dbReference>
<evidence type="ECO:0000256" key="6">
    <source>
        <dbReference type="ARBA" id="ARBA00022777"/>
    </source>
</evidence>
<evidence type="ECO:0000256" key="7">
    <source>
        <dbReference type="ARBA" id="ARBA00022798"/>
    </source>
</evidence>
<feature type="domain" description="Carbohydrate kinase FGGY N-terminal" evidence="12">
    <location>
        <begin position="5"/>
        <end position="247"/>
    </location>
</feature>
<evidence type="ECO:0000256" key="1">
    <source>
        <dbReference type="ARBA" id="ARBA00005190"/>
    </source>
</evidence>
<dbReference type="EC" id="2.7.1.30" evidence="3"/>
<dbReference type="STRING" id="314260.PB2503_11834"/>
<dbReference type="eggNOG" id="COG0554">
    <property type="taxonomic scope" value="Bacteria"/>
</dbReference>
<dbReference type="NCBIfam" id="TIGR01311">
    <property type="entry name" value="glycerol_kin"/>
    <property type="match status" value="1"/>
</dbReference>
<evidence type="ECO:0000256" key="10">
    <source>
        <dbReference type="ARBA" id="ARBA00052101"/>
    </source>
</evidence>
<comment type="similarity">
    <text evidence="2 11">Belongs to the FGGY kinase family.</text>
</comment>
<keyword evidence="5" id="KW-0547">Nucleotide-binding</keyword>
<dbReference type="GO" id="GO:0005829">
    <property type="term" value="C:cytosol"/>
    <property type="evidence" value="ECO:0007669"/>
    <property type="project" value="TreeGrafter"/>
</dbReference>
<evidence type="ECO:0000256" key="8">
    <source>
        <dbReference type="ARBA" id="ARBA00022840"/>
    </source>
</evidence>
<reference evidence="14 15" key="2">
    <citation type="journal article" date="2011" name="J. Bacteriol.">
        <title>Complete genome sequence of strain HTCC2503T of Parvularcula bermudensis, the type species of the order "Parvularculales" in the class Alphaproteobacteria.</title>
        <authorList>
            <person name="Oh H.M."/>
            <person name="Kang I."/>
            <person name="Vergin K.L."/>
            <person name="Kang D."/>
            <person name="Rhee K.H."/>
            <person name="Giovannoni S.J."/>
            <person name="Cho J.C."/>
        </authorList>
    </citation>
    <scope>NUCLEOTIDE SEQUENCE [LARGE SCALE GENOMIC DNA]</scope>
    <source>
        <strain evidence="15">ATCC BAA-594 / HTCC2503 / KCTC 12087</strain>
    </source>
</reference>